<dbReference type="PANTHER" id="PTHR43100:SF1">
    <property type="entry name" value="GLUTAMATE SYNTHASE [NADPH] SMALL CHAIN"/>
    <property type="match status" value="1"/>
</dbReference>
<sequence length="540" mass="62205">MADIYPEMICFICNQALGYVEPKSGFRKCDHYFHQICLNDYIKETIDNDEVPHCPKCREPGNCVDTIIQNQNGEFCRTSRKSYDGCPEEDYISNNNCTVCQLNWNTEFILSCTNCQTSTHSYCLEPSIKVRPDTFWECKACWIKDFTTVDDVLRIDLPKHFGLFEFEKNDDWLTVREPEFLTGQVVAIIGSGPCGLAAAVQLHNRGHFVQVYEKNEKCGGLLREGFLTMKTSRMSVDQHLEKLRRCGIRFSCNEKIGDTEYENLLKNYDAVLICTGARIIHRSLPTNIDNTIGICSKGHFVRSSRPGDDQFKEWNPVGKRIIFITSDKRNENYLITRVLKGCKSLHVFEILPQPKKGQIIESEFSWPDWPCFIKKEKDTIVFTKTRKGMIREPTIKRILTSTNSDGNKVFNGIETIYVSRDQSDVNLDSSFVEIPETLRVIEADYCIVTEECMELSEFYQPDFNLNYDTSRNIITCDNFFIGIENAFAAGDCRLGQSVLSYAILDGIRAARQVHEFVQHFYDEDVMRSVHEEDKDEEFSV</sequence>
<keyword evidence="2 4" id="KW-0863">Zinc-finger</keyword>
<dbReference type="InterPro" id="IPR019786">
    <property type="entry name" value="Zinc_finger_PHD-type_CS"/>
</dbReference>
<dbReference type="AlphaFoldDB" id="A0A9P1NBE3"/>
<dbReference type="Gene3D" id="3.30.40.10">
    <property type="entry name" value="Zinc/RING finger domain, C3HC4 (zinc finger)"/>
    <property type="match status" value="2"/>
</dbReference>
<feature type="domain" description="PHD-type" evidence="5">
    <location>
        <begin position="94"/>
        <end position="144"/>
    </location>
</feature>
<comment type="caution">
    <text evidence="7">The sequence shown here is derived from an EMBL/GenBank/DDBJ whole genome shotgun (WGS) entry which is preliminary data.</text>
</comment>
<keyword evidence="3" id="KW-0862">Zinc</keyword>
<evidence type="ECO:0000256" key="3">
    <source>
        <dbReference type="ARBA" id="ARBA00022833"/>
    </source>
</evidence>
<dbReference type="PROSITE" id="PS01359">
    <property type="entry name" value="ZF_PHD_1"/>
    <property type="match status" value="1"/>
</dbReference>
<dbReference type="PROSITE" id="PS50016">
    <property type="entry name" value="ZF_PHD_2"/>
    <property type="match status" value="1"/>
</dbReference>
<keyword evidence="8" id="KW-1185">Reference proteome</keyword>
<keyword evidence="1" id="KW-0479">Metal-binding</keyword>
<protein>
    <recommendedName>
        <fullName evidence="9">RING-type domain-containing protein</fullName>
    </recommendedName>
</protein>
<dbReference type="EMBL" id="CANHGI010000006">
    <property type="protein sequence ID" value="CAI5455262.1"/>
    <property type="molecule type" value="Genomic_DNA"/>
</dbReference>
<dbReference type="PROSITE" id="PS50089">
    <property type="entry name" value="ZF_RING_2"/>
    <property type="match status" value="1"/>
</dbReference>
<gene>
    <name evidence="7" type="ORF">CAMP_LOCUS17899</name>
</gene>
<evidence type="ECO:0000259" key="6">
    <source>
        <dbReference type="PROSITE" id="PS50089"/>
    </source>
</evidence>
<organism evidence="7 8">
    <name type="scientific">Caenorhabditis angaria</name>
    <dbReference type="NCBI Taxonomy" id="860376"/>
    <lineage>
        <taxon>Eukaryota</taxon>
        <taxon>Metazoa</taxon>
        <taxon>Ecdysozoa</taxon>
        <taxon>Nematoda</taxon>
        <taxon>Chromadorea</taxon>
        <taxon>Rhabditida</taxon>
        <taxon>Rhabditina</taxon>
        <taxon>Rhabditomorpha</taxon>
        <taxon>Rhabditoidea</taxon>
        <taxon>Rhabditidae</taxon>
        <taxon>Peloderinae</taxon>
        <taxon>Caenorhabditis</taxon>
    </lineage>
</organism>
<dbReference type="Pfam" id="PF00628">
    <property type="entry name" value="PHD"/>
    <property type="match status" value="1"/>
</dbReference>
<dbReference type="GO" id="GO:0008270">
    <property type="term" value="F:zinc ion binding"/>
    <property type="evidence" value="ECO:0007669"/>
    <property type="project" value="UniProtKB-KW"/>
</dbReference>
<dbReference type="InterPro" id="IPR036188">
    <property type="entry name" value="FAD/NAD-bd_sf"/>
</dbReference>
<evidence type="ECO:0000313" key="8">
    <source>
        <dbReference type="Proteomes" id="UP001152747"/>
    </source>
</evidence>
<name>A0A9P1NBE3_9PELO</name>
<dbReference type="PRINTS" id="PR00419">
    <property type="entry name" value="ADXRDTASE"/>
</dbReference>
<evidence type="ECO:0000256" key="2">
    <source>
        <dbReference type="ARBA" id="ARBA00022771"/>
    </source>
</evidence>
<dbReference type="SMART" id="SM00249">
    <property type="entry name" value="PHD"/>
    <property type="match status" value="2"/>
</dbReference>
<dbReference type="OrthoDB" id="4327079at2759"/>
<accession>A0A9P1NBE3</accession>
<dbReference type="Gene3D" id="3.50.50.60">
    <property type="entry name" value="FAD/NAD(P)-binding domain"/>
    <property type="match status" value="1"/>
</dbReference>
<dbReference type="InterPro" id="IPR019787">
    <property type="entry name" value="Znf_PHD-finger"/>
</dbReference>
<evidence type="ECO:0000256" key="4">
    <source>
        <dbReference type="PROSITE-ProRule" id="PRU00175"/>
    </source>
</evidence>
<feature type="domain" description="RING-type" evidence="6">
    <location>
        <begin position="10"/>
        <end position="58"/>
    </location>
</feature>
<reference evidence="7" key="1">
    <citation type="submission" date="2022-11" db="EMBL/GenBank/DDBJ databases">
        <authorList>
            <person name="Kikuchi T."/>
        </authorList>
    </citation>
    <scope>NUCLEOTIDE SEQUENCE</scope>
    <source>
        <strain evidence="7">PS1010</strain>
    </source>
</reference>
<dbReference type="InterPro" id="IPR011011">
    <property type="entry name" value="Znf_FYVE_PHD"/>
</dbReference>
<evidence type="ECO:0008006" key="9">
    <source>
        <dbReference type="Google" id="ProtNLM"/>
    </source>
</evidence>
<dbReference type="SUPFAM" id="SSF57903">
    <property type="entry name" value="FYVE/PHD zinc finger"/>
    <property type="match status" value="1"/>
</dbReference>
<dbReference type="Pfam" id="PF13450">
    <property type="entry name" value="NAD_binding_8"/>
    <property type="match status" value="1"/>
</dbReference>
<dbReference type="InterPro" id="IPR051394">
    <property type="entry name" value="Glutamate_Synthase"/>
</dbReference>
<dbReference type="SUPFAM" id="SSF51971">
    <property type="entry name" value="Nucleotide-binding domain"/>
    <property type="match status" value="1"/>
</dbReference>
<dbReference type="SUPFAM" id="SSF57850">
    <property type="entry name" value="RING/U-box"/>
    <property type="match status" value="1"/>
</dbReference>
<dbReference type="PANTHER" id="PTHR43100">
    <property type="entry name" value="GLUTAMATE SYNTHASE [NADPH] SMALL CHAIN"/>
    <property type="match status" value="1"/>
</dbReference>
<evidence type="ECO:0000259" key="5">
    <source>
        <dbReference type="PROSITE" id="PS50016"/>
    </source>
</evidence>
<evidence type="ECO:0000313" key="7">
    <source>
        <dbReference type="EMBL" id="CAI5455262.1"/>
    </source>
</evidence>
<proteinExistence type="predicted"/>
<dbReference type="Proteomes" id="UP001152747">
    <property type="component" value="Unassembled WGS sequence"/>
</dbReference>
<dbReference type="InterPro" id="IPR013083">
    <property type="entry name" value="Znf_RING/FYVE/PHD"/>
</dbReference>
<evidence type="ECO:0000256" key="1">
    <source>
        <dbReference type="ARBA" id="ARBA00022723"/>
    </source>
</evidence>
<dbReference type="InterPro" id="IPR001841">
    <property type="entry name" value="Znf_RING"/>
</dbReference>
<dbReference type="InterPro" id="IPR001965">
    <property type="entry name" value="Znf_PHD"/>
</dbReference>
<dbReference type="SUPFAM" id="SSF51905">
    <property type="entry name" value="FAD/NAD(P)-binding domain"/>
    <property type="match status" value="1"/>
</dbReference>